<keyword evidence="1" id="KW-1133">Transmembrane helix</keyword>
<dbReference type="AlphaFoldDB" id="A0A6N6MUL3"/>
<comment type="caution">
    <text evidence="2">The sequence shown here is derived from an EMBL/GenBank/DDBJ whole genome shotgun (WGS) entry which is preliminary data.</text>
</comment>
<reference evidence="2 3" key="1">
    <citation type="submission" date="2019-09" db="EMBL/GenBank/DDBJ databases">
        <title>YIM 132548 draft genome.</title>
        <authorList>
            <person name="Jiang L."/>
        </authorList>
    </citation>
    <scope>NUCLEOTIDE SEQUENCE [LARGE SCALE GENOMIC DNA]</scope>
    <source>
        <strain evidence="2 3">YIM 132548</strain>
    </source>
</reference>
<evidence type="ECO:0008006" key="4">
    <source>
        <dbReference type="Google" id="ProtNLM"/>
    </source>
</evidence>
<keyword evidence="3" id="KW-1185">Reference proteome</keyword>
<evidence type="ECO:0000313" key="2">
    <source>
        <dbReference type="EMBL" id="KAB1074809.1"/>
    </source>
</evidence>
<dbReference type="Proteomes" id="UP000441523">
    <property type="component" value="Unassembled WGS sequence"/>
</dbReference>
<accession>A0A6N6MUL3</accession>
<sequence length="161" mass="16498">MSPTRITPVPADPEDEVKVATPALIAAGALVAFTLLAVGIGRTGGVGLTHGPEAPAVASLALTVQDRSDGAVLLHEAGTGRLVATVEPGRDGFLRATLRSFGQARLRAGYTPEQPFRLTRHADGTLTLADTATGRSTNLEAFGASNAVAFAKLLPEGSTTR</sequence>
<evidence type="ECO:0000313" key="3">
    <source>
        <dbReference type="Proteomes" id="UP000441523"/>
    </source>
</evidence>
<proteinExistence type="predicted"/>
<feature type="transmembrane region" description="Helical" evidence="1">
    <location>
        <begin position="20"/>
        <end position="40"/>
    </location>
</feature>
<evidence type="ECO:0000256" key="1">
    <source>
        <dbReference type="SAM" id="Phobius"/>
    </source>
</evidence>
<dbReference type="InterPro" id="IPR017495">
    <property type="entry name" value="PuhC"/>
</dbReference>
<organism evidence="2 3">
    <name type="scientific">Methylobacterium planeticum</name>
    <dbReference type="NCBI Taxonomy" id="2615211"/>
    <lineage>
        <taxon>Bacteria</taxon>
        <taxon>Pseudomonadati</taxon>
        <taxon>Pseudomonadota</taxon>
        <taxon>Alphaproteobacteria</taxon>
        <taxon>Hyphomicrobiales</taxon>
        <taxon>Methylobacteriaceae</taxon>
        <taxon>Methylobacterium</taxon>
    </lineage>
</organism>
<protein>
    <recommendedName>
        <fullName evidence="4">Photosynthetic complex assembly protein</fullName>
    </recommendedName>
</protein>
<keyword evidence="1" id="KW-0812">Transmembrane</keyword>
<name>A0A6N6MUL3_9HYPH</name>
<gene>
    <name evidence="2" type="ORF">F6X51_06730</name>
</gene>
<dbReference type="EMBL" id="VZZJ01000004">
    <property type="protein sequence ID" value="KAB1074809.1"/>
    <property type="molecule type" value="Genomic_DNA"/>
</dbReference>
<keyword evidence="1" id="KW-0472">Membrane</keyword>
<dbReference type="RefSeq" id="WP_150962448.1">
    <property type="nucleotide sequence ID" value="NZ_VZZJ01000004.1"/>
</dbReference>
<dbReference type="NCBIfam" id="TIGR03054">
    <property type="entry name" value="photo_alph_chp1"/>
    <property type="match status" value="1"/>
</dbReference>